<dbReference type="AlphaFoldDB" id="A0A9X3FMJ2"/>
<dbReference type="InterPro" id="IPR029044">
    <property type="entry name" value="Nucleotide-diphossugar_trans"/>
</dbReference>
<comment type="caution">
    <text evidence="2">The sequence shown here is derived from an EMBL/GenBank/DDBJ whole genome shotgun (WGS) entry which is preliminary data.</text>
</comment>
<accession>A0A9X3FMJ2</accession>
<dbReference type="Pfam" id="PF02348">
    <property type="entry name" value="CTP_transf_3"/>
    <property type="match status" value="1"/>
</dbReference>
<dbReference type="SUPFAM" id="SSF53448">
    <property type="entry name" value="Nucleotide-diphospho-sugar transferases"/>
    <property type="match status" value="1"/>
</dbReference>
<dbReference type="InterPro" id="IPR050793">
    <property type="entry name" value="CMP-NeuNAc_synthase"/>
</dbReference>
<organism evidence="2 3">
    <name type="scientific">Aerococcus kribbianus</name>
    <dbReference type="NCBI Taxonomy" id="2999064"/>
    <lineage>
        <taxon>Bacteria</taxon>
        <taxon>Bacillati</taxon>
        <taxon>Bacillota</taxon>
        <taxon>Bacilli</taxon>
        <taxon>Lactobacillales</taxon>
        <taxon>Aerococcaceae</taxon>
        <taxon>Aerococcus</taxon>
    </lineage>
</organism>
<dbReference type="PANTHER" id="PTHR21485:SF3">
    <property type="entry name" value="N-ACYLNEURAMINATE CYTIDYLYLTRANSFERASE"/>
    <property type="match status" value="1"/>
</dbReference>
<protein>
    <submittedName>
        <fullName evidence="2">Glycosyltransferase</fullName>
    </submittedName>
</protein>
<reference evidence="2" key="1">
    <citation type="submission" date="2022-12" db="EMBL/GenBank/DDBJ databases">
        <title>Description and comparative metabolic analysis of Aerococcus sp. nov., isolated from the feces of a pig.</title>
        <authorList>
            <person name="Chang Y.-H."/>
        </authorList>
    </citation>
    <scope>NUCLEOTIDE SEQUENCE</scope>
    <source>
        <strain evidence="2">YH-aer222</strain>
    </source>
</reference>
<sequence length="542" mass="61024">MNILAVIPARGGSKGIPRKNVRLLNGKPLISYAINNAKNSTYNLDVCVSTDDVEIARVARNEHVQVVERSSNLGEDAVTLDPVIYDAYKKMEAETGKSYDLIITLQATSPLLTVQSLDKALDYYFQNSCDSLISVVNRPHLSWTEYEGQIVPNYKERLNRQYLPANYSETGAFLITNSQSMSPNSRLGQAIDVFEIPESEAIDIDTVQDWWVAENELSKKSILIFVEGYEKIGLGHVYRGLSLAYALINHNVRFVTTKRSDLAISLIEASFLPLTVIDNAQEIVDVIDDYQADIVINDILNTDLDFMRLFNDKNVRVINFEDLGPGAKLADAVINDLYAPKKMTNNSYWGSDYFILRDEFMTTEPKVFQDQVKEILVVFGGVDPSHLTEKLINTFGQLDHSQSLHFTVIVGPGNQAYDKLKQMANESDLAIDVFRDVKVMSQYMRQADIAVSSQGRTMLELASLGIPTVLMAQNKRELTHEFGYLTNGFINLGLGEQLDSHSIARTLNWLIMTPQVRKQMHTQMLSHDLRNGLNRVLKIILD</sequence>
<dbReference type="PANTHER" id="PTHR21485">
    <property type="entry name" value="HAD SUPERFAMILY MEMBERS CMAS AND KDSC"/>
    <property type="match status" value="1"/>
</dbReference>
<dbReference type="InterPro" id="IPR003329">
    <property type="entry name" value="Cytidylyl_trans"/>
</dbReference>
<dbReference type="GO" id="GO:0008781">
    <property type="term" value="F:N-acylneuraminate cytidylyltransferase activity"/>
    <property type="evidence" value="ECO:0007669"/>
    <property type="project" value="TreeGrafter"/>
</dbReference>
<dbReference type="Proteomes" id="UP001146670">
    <property type="component" value="Unassembled WGS sequence"/>
</dbReference>
<feature type="domain" description="Glycosyl transferase family 28 C-terminal" evidence="1">
    <location>
        <begin position="376"/>
        <end position="522"/>
    </location>
</feature>
<evidence type="ECO:0000313" key="3">
    <source>
        <dbReference type="Proteomes" id="UP001146670"/>
    </source>
</evidence>
<dbReference type="Gene3D" id="3.40.50.11190">
    <property type="match status" value="1"/>
</dbReference>
<evidence type="ECO:0000313" key="2">
    <source>
        <dbReference type="EMBL" id="MCZ0725585.1"/>
    </source>
</evidence>
<proteinExistence type="predicted"/>
<dbReference type="Gene3D" id="3.90.550.10">
    <property type="entry name" value="Spore Coat Polysaccharide Biosynthesis Protein SpsA, Chain A"/>
    <property type="match status" value="1"/>
</dbReference>
<gene>
    <name evidence="2" type="ORF">OW157_03250</name>
</gene>
<dbReference type="GO" id="GO:0016758">
    <property type="term" value="F:hexosyltransferase activity"/>
    <property type="evidence" value="ECO:0007669"/>
    <property type="project" value="InterPro"/>
</dbReference>
<evidence type="ECO:0000259" key="1">
    <source>
        <dbReference type="Pfam" id="PF04101"/>
    </source>
</evidence>
<dbReference type="Pfam" id="PF04101">
    <property type="entry name" value="Glyco_tran_28_C"/>
    <property type="match status" value="1"/>
</dbReference>
<dbReference type="CDD" id="cd02513">
    <property type="entry name" value="CMP-NeuAc_Synthase"/>
    <property type="match status" value="1"/>
</dbReference>
<dbReference type="InterPro" id="IPR007235">
    <property type="entry name" value="Glyco_trans_28_C"/>
</dbReference>
<dbReference type="RefSeq" id="WP_268751900.1">
    <property type="nucleotide sequence ID" value="NZ_JAPRFQ010000001.1"/>
</dbReference>
<dbReference type="EMBL" id="JAPRFR010000001">
    <property type="protein sequence ID" value="MCZ0725585.1"/>
    <property type="molecule type" value="Genomic_DNA"/>
</dbReference>
<keyword evidence="3" id="KW-1185">Reference proteome</keyword>
<dbReference type="SUPFAM" id="SSF53756">
    <property type="entry name" value="UDP-Glycosyltransferase/glycogen phosphorylase"/>
    <property type="match status" value="1"/>
</dbReference>
<dbReference type="Gene3D" id="3.40.50.2000">
    <property type="entry name" value="Glycogen Phosphorylase B"/>
    <property type="match status" value="1"/>
</dbReference>
<name>A0A9X3FMJ2_9LACT</name>